<gene>
    <name evidence="4" type="ORF">AR1Y2_1950</name>
</gene>
<dbReference type="Gene3D" id="1.10.357.10">
    <property type="entry name" value="Tetracycline Repressor, domain 2"/>
    <property type="match status" value="1"/>
</dbReference>
<protein>
    <submittedName>
        <fullName evidence="4">Transcriptional regulator, TetR family</fullName>
    </submittedName>
</protein>
<evidence type="ECO:0000259" key="3">
    <source>
        <dbReference type="PROSITE" id="PS50977"/>
    </source>
</evidence>
<evidence type="ECO:0000313" key="4">
    <source>
        <dbReference type="EMBL" id="QCP35404.1"/>
    </source>
</evidence>
<sequence>MTTKERILEEAMKLFSIYGYDAVSVRKIASSVGIGNSALYKHYSSKQAIFDAIVDQCKKHFMDQCNYAQDTMSPSKEDFVTMCLSMFKFQIEDELIVMFRRILLIEQFKNENMSRIFKEFFIDCPINSQKLIFQELMDHGVMVKKDAEVLAMELYSPFFMYHTIKCDKEKLEQLLKAHAEYFFTENIIGEQRR</sequence>
<dbReference type="PANTHER" id="PTHR43479:SF11">
    <property type="entry name" value="ACREF_ENVCD OPERON REPRESSOR-RELATED"/>
    <property type="match status" value="1"/>
</dbReference>
<organism evidence="4 5">
    <name type="scientific">Anaerostipes rhamnosivorans</name>
    <dbReference type="NCBI Taxonomy" id="1229621"/>
    <lineage>
        <taxon>Bacteria</taxon>
        <taxon>Bacillati</taxon>
        <taxon>Bacillota</taxon>
        <taxon>Clostridia</taxon>
        <taxon>Lachnospirales</taxon>
        <taxon>Lachnospiraceae</taxon>
        <taxon>Anaerostipes</taxon>
    </lineage>
</organism>
<dbReference type="RefSeq" id="WP_137328788.1">
    <property type="nucleotide sequence ID" value="NZ_CP040058.1"/>
</dbReference>
<dbReference type="KEGG" id="arf:AR1Y2_1950"/>
<feature type="domain" description="HTH tetR-type" evidence="3">
    <location>
        <begin position="1"/>
        <end position="61"/>
    </location>
</feature>
<reference evidence="4 5" key="1">
    <citation type="submission" date="2019-05" db="EMBL/GenBank/DDBJ databases">
        <title>Complete genome sequencing of Anaerostipes rhamnosivorans.</title>
        <authorList>
            <person name="Bui T.P.N."/>
            <person name="de Vos W.M."/>
        </authorList>
    </citation>
    <scope>NUCLEOTIDE SEQUENCE [LARGE SCALE GENOMIC DNA]</scope>
    <source>
        <strain evidence="4 5">1y2</strain>
    </source>
</reference>
<dbReference type="PRINTS" id="PR00455">
    <property type="entry name" value="HTHTETR"/>
</dbReference>
<dbReference type="EMBL" id="CP040058">
    <property type="protein sequence ID" value="QCP35404.1"/>
    <property type="molecule type" value="Genomic_DNA"/>
</dbReference>
<keyword evidence="5" id="KW-1185">Reference proteome</keyword>
<dbReference type="AlphaFoldDB" id="A0A4P8IHQ2"/>
<dbReference type="InterPro" id="IPR001647">
    <property type="entry name" value="HTH_TetR"/>
</dbReference>
<dbReference type="PROSITE" id="PS50977">
    <property type="entry name" value="HTH_TETR_2"/>
    <property type="match status" value="1"/>
</dbReference>
<dbReference type="PANTHER" id="PTHR43479">
    <property type="entry name" value="ACREF/ENVCD OPERON REPRESSOR-RELATED"/>
    <property type="match status" value="1"/>
</dbReference>
<evidence type="ECO:0000313" key="5">
    <source>
        <dbReference type="Proteomes" id="UP000298653"/>
    </source>
</evidence>
<name>A0A4P8IHQ2_9FIRM</name>
<feature type="DNA-binding region" description="H-T-H motif" evidence="2">
    <location>
        <begin position="24"/>
        <end position="43"/>
    </location>
</feature>
<dbReference type="InterPro" id="IPR009057">
    <property type="entry name" value="Homeodomain-like_sf"/>
</dbReference>
<dbReference type="Proteomes" id="UP000298653">
    <property type="component" value="Chromosome"/>
</dbReference>
<keyword evidence="1 2" id="KW-0238">DNA-binding</keyword>
<dbReference type="Pfam" id="PF00440">
    <property type="entry name" value="TetR_N"/>
    <property type="match status" value="1"/>
</dbReference>
<dbReference type="SUPFAM" id="SSF46689">
    <property type="entry name" value="Homeodomain-like"/>
    <property type="match status" value="1"/>
</dbReference>
<evidence type="ECO:0000256" key="1">
    <source>
        <dbReference type="ARBA" id="ARBA00023125"/>
    </source>
</evidence>
<dbReference type="OrthoDB" id="9808476at2"/>
<evidence type="ECO:0000256" key="2">
    <source>
        <dbReference type="PROSITE-ProRule" id="PRU00335"/>
    </source>
</evidence>
<dbReference type="InterPro" id="IPR050624">
    <property type="entry name" value="HTH-type_Tx_Regulator"/>
</dbReference>
<proteinExistence type="predicted"/>
<dbReference type="GO" id="GO:0003677">
    <property type="term" value="F:DNA binding"/>
    <property type="evidence" value="ECO:0007669"/>
    <property type="project" value="UniProtKB-UniRule"/>
</dbReference>
<accession>A0A4P8IHQ2</accession>